<name>A0ABM7XUX3_9ENTE</name>
<dbReference type="PANTHER" id="PTHR46017">
    <property type="entry name" value="ALPHA-MANNOSIDASE 2C1"/>
    <property type="match status" value="1"/>
</dbReference>
<dbReference type="EMBL" id="AP025635">
    <property type="protein sequence ID" value="BDG68918.1"/>
    <property type="molecule type" value="Genomic_DNA"/>
</dbReference>
<feature type="domain" description="Glycoside hydrolase family 38 central" evidence="5">
    <location>
        <begin position="522"/>
        <end position="600"/>
    </location>
</feature>
<evidence type="ECO:0000256" key="2">
    <source>
        <dbReference type="ARBA" id="ARBA00022723"/>
    </source>
</evidence>
<proteinExistence type="inferred from homology"/>
<dbReference type="Gene3D" id="2.70.98.30">
    <property type="entry name" value="Golgi alpha-mannosidase II, domain 4"/>
    <property type="match status" value="1"/>
</dbReference>
<accession>A0ABM7XUX3</accession>
<evidence type="ECO:0000256" key="3">
    <source>
        <dbReference type="ARBA" id="ARBA00022801"/>
    </source>
</evidence>
<keyword evidence="3" id="KW-0378">Hydrolase</keyword>
<dbReference type="CDD" id="cd10789">
    <property type="entry name" value="GH38N_AMII_ER_cytosolic"/>
    <property type="match status" value="1"/>
</dbReference>
<evidence type="ECO:0000256" key="4">
    <source>
        <dbReference type="ARBA" id="ARBA00023295"/>
    </source>
</evidence>
<dbReference type="RefSeq" id="WP_244351356.1">
    <property type="nucleotide sequence ID" value="NZ_AP025635.1"/>
</dbReference>
<dbReference type="SMART" id="SM00872">
    <property type="entry name" value="Alpha-mann_mid"/>
    <property type="match status" value="1"/>
</dbReference>
<dbReference type="SUPFAM" id="SSF88688">
    <property type="entry name" value="Families 57/38 glycoside transferase middle domain"/>
    <property type="match status" value="1"/>
</dbReference>
<organism evidence="6 7">
    <name type="scientific">Enterococcus innesii</name>
    <dbReference type="NCBI Taxonomy" id="2839759"/>
    <lineage>
        <taxon>Bacteria</taxon>
        <taxon>Bacillati</taxon>
        <taxon>Bacillota</taxon>
        <taxon>Bacilli</taxon>
        <taxon>Lactobacillales</taxon>
        <taxon>Enterococcaceae</taxon>
        <taxon>Enterococcus</taxon>
    </lineage>
</organism>
<dbReference type="InterPro" id="IPR028995">
    <property type="entry name" value="Glyco_hydro_57/38_cen_sf"/>
</dbReference>
<dbReference type="SUPFAM" id="SSF74650">
    <property type="entry name" value="Galactose mutarotase-like"/>
    <property type="match status" value="1"/>
</dbReference>
<dbReference type="Gene3D" id="3.20.110.10">
    <property type="entry name" value="Glycoside hydrolase 38, N terminal domain"/>
    <property type="match status" value="1"/>
</dbReference>
<keyword evidence="7" id="KW-1185">Reference proteome</keyword>
<keyword evidence="2" id="KW-0479">Metal-binding</keyword>
<dbReference type="PANTHER" id="PTHR46017:SF1">
    <property type="entry name" value="ALPHA-MANNOSIDASE 2C1"/>
    <property type="match status" value="1"/>
</dbReference>
<dbReference type="InterPro" id="IPR011013">
    <property type="entry name" value="Gal_mutarotase_sf_dom"/>
</dbReference>
<evidence type="ECO:0000313" key="6">
    <source>
        <dbReference type="EMBL" id="BDG68918.1"/>
    </source>
</evidence>
<dbReference type="InterPro" id="IPR011330">
    <property type="entry name" value="Glyco_hydro/deAcase_b/a-brl"/>
</dbReference>
<evidence type="ECO:0000256" key="1">
    <source>
        <dbReference type="ARBA" id="ARBA00009792"/>
    </source>
</evidence>
<comment type="similarity">
    <text evidence="1">Belongs to the glycosyl hydrolase 38 family.</text>
</comment>
<dbReference type="InterPro" id="IPR027291">
    <property type="entry name" value="Glyco_hydro_38_N_sf"/>
</dbReference>
<evidence type="ECO:0000259" key="5">
    <source>
        <dbReference type="SMART" id="SM00872"/>
    </source>
</evidence>
<dbReference type="Proteomes" id="UP000831692">
    <property type="component" value="Chromosome"/>
</dbReference>
<dbReference type="SUPFAM" id="SSF88713">
    <property type="entry name" value="Glycoside hydrolase/deacetylase"/>
    <property type="match status" value="1"/>
</dbReference>
<dbReference type="InterPro" id="IPR041147">
    <property type="entry name" value="GH38_C"/>
</dbReference>
<gene>
    <name evidence="6" type="ORF">ENLAB_24820</name>
</gene>
<keyword evidence="4" id="KW-0326">Glycosidase</keyword>
<dbReference type="InterPro" id="IPR000602">
    <property type="entry name" value="Glyco_hydro_38_N"/>
</dbReference>
<dbReference type="InterPro" id="IPR015341">
    <property type="entry name" value="Glyco_hydro_38_cen"/>
</dbReference>
<dbReference type="Pfam" id="PF01074">
    <property type="entry name" value="Glyco_hydro_38N"/>
    <property type="match status" value="1"/>
</dbReference>
<dbReference type="Gene3D" id="1.20.1270.50">
    <property type="entry name" value="Glycoside hydrolase family 38, central domain"/>
    <property type="match status" value="1"/>
</dbReference>
<sequence>MDFFMQEVKLMRRIQEMETLRYRNKQVIETWYVQEDHIKSETEPPVDFLGNRTLHIGDRWQGRDRYLWLQTTVKVPNQGCNALVLDFGKTGGGTNSGFESLLYIDGQPVQGIDSNHQEYLLEPQECGKALQLSVKLWSGLEGGGEERLLTHELNQAFLGYLDANTNDFYYLSKMILETVKQLAEDHEYRYRLLSVLNEAWLLVDWRKKGSETFYESVHQALAFLQEQIDQLPKNDLIQVTAIGHTHIDLAWLWRLKHTREKAIRSFSTVLKLMKEFPEYVFLQTQPQLYQFLKEDAPALYQQIKERVKEGRWEVDGAMWVEADCNIPSGESLVRQILYGKKFIKEEFGQDSTYLWLPDVFGYSWALPQILKKSGIKTFMTTKISWNQYNRMPNDTFLWKGLDGSEILTHFITTPVPGGGSWTEKSNWFYTYNGTLSPETVLGSYRAYQNKPLNQHLLISYGHGDGGGGVTREMLENRRKMASIPGLPTVETGRADAYFETLHQTIGAKKDQLPLWDGELYLEYHRGTYTSQAYIKKMNRFFEIKLRELECLYSLQSLTANRLYPAAEFEQLWKNVLKNQFHDIIPGSSIKEVYQDYQKEAQTDYAHLKRLQEALHTENGQHVLVNTAGWQRKTLVKMTQTENGQTAEAGIVSDSCIYKYAEIPAFSVRPLEECFLALPSKKAVAYHTDSRSLETDFYQVEWNNAGRLIRIFDKESKQEVLSGEGNVFQLFEDKPINFDAWDIDLFYQEKMTELSSSTLKMIENNALFTILEHQCEIGESVLKQKIFFYQHTKRIDFVTEVDWQERQQLLKVKFDVNIRTSEAVFDIQHGNVKRPTHWNTSWDIAKFETVGHQWADLSQGDRGVALLNDCKYGYDIKGSQMRLSLLKGAIYPDPTADIGKHQFTYSLFPHKGDFAFGKVVEEAWEINAPLTQAHLSHDILPFELDSQEGLVIDTLKQAEDQEGWILRCYDHLGADRRFSLKYHGSGTIQWQETNMMEEAASTWQSAPMDVTLTPYEVKTLRIRRIDDKTV</sequence>
<evidence type="ECO:0000313" key="7">
    <source>
        <dbReference type="Proteomes" id="UP000831692"/>
    </source>
</evidence>
<dbReference type="Pfam" id="PF07748">
    <property type="entry name" value="Glyco_hydro_38C"/>
    <property type="match status" value="1"/>
</dbReference>
<dbReference type="Gene3D" id="2.60.40.2220">
    <property type="match status" value="1"/>
</dbReference>
<dbReference type="GeneID" id="83458491"/>
<dbReference type="InterPro" id="IPR011682">
    <property type="entry name" value="Glyco_hydro_38_C"/>
</dbReference>
<dbReference type="InterPro" id="IPR037094">
    <property type="entry name" value="Glyco_hydro_38_cen_sf"/>
</dbReference>
<protein>
    <submittedName>
        <fullName evidence="6">Alpha-mannosidase</fullName>
    </submittedName>
</protein>
<reference evidence="6 7" key="1">
    <citation type="submission" date="2022-03" db="EMBL/GenBank/DDBJ databases">
        <title>Complete genome sequence of Enterococcus innesii DB-1.</title>
        <authorList>
            <person name="Fukuda D."/>
            <person name="Nolasco-Hipolito C."/>
        </authorList>
    </citation>
    <scope>NUCLEOTIDE SEQUENCE [LARGE SCALE GENOMIC DNA]</scope>
    <source>
        <strain evidence="6 7">DB-1</strain>
    </source>
</reference>
<dbReference type="Pfam" id="PF17677">
    <property type="entry name" value="Glyco_hydro38C2"/>
    <property type="match status" value="1"/>
</dbReference>
<dbReference type="Pfam" id="PF09261">
    <property type="entry name" value="Alpha-mann_mid"/>
    <property type="match status" value="1"/>
</dbReference>